<comment type="catalytic activity">
    <reaction evidence="1 5">
        <text>Thiol-dependent hydrolysis of ester, thioester, amide, peptide and isopeptide bonds formed by the C-terminal Gly of ubiquitin (a 76-residue protein attached to proteins as an intracellular targeting signal).</text>
        <dbReference type="EC" id="3.4.19.12"/>
    </reaction>
</comment>
<dbReference type="GO" id="GO:0006508">
    <property type="term" value="P:proteolysis"/>
    <property type="evidence" value="ECO:0007669"/>
    <property type="project" value="UniProtKB-KW"/>
</dbReference>
<dbReference type="GO" id="GO:0004843">
    <property type="term" value="F:cysteine-type deubiquitinase activity"/>
    <property type="evidence" value="ECO:0007669"/>
    <property type="project" value="UniProtKB-UniRule"/>
</dbReference>
<sequence length="454" mass="51316">MSNGGSSARLRLEAHARSLPPSRRERYCGLLNYGNTCYANSVIQALYFCEPFRSEVLRYHAELERRRERLRRGKASSVAALRGNGTDEPDDGYPYRHDMLPVNDNMLTALADLFADMHRNCHRVAGASTQESSSSSSSSSSMSSLGNSPSSPSHPARLHNNNNNNNNNNNHHRPILYTGTVEPRSFISRLRQENGLFSGHMHQDSHELLNFLLNQCSDLVAQDRQLCDDERAVRGLPPLPNPRRTFVEDIFQGELVNETRCLGCETVTRRQEHFLDLSLDIEQQTSITACLRNFSAREMLRADDKFYCEVCRTLQEAEKRMLVRRLPQVLALHLKRFKYSEATQKALRKLNYHIAFPLELRLCNASEDAIDGDALFELFAVVVHVGAEPSHGHYVTLAKSSGGAWVLFDDDQVEAVEDYSLQEVYGISESGCSVTGGTSSDCGYIFFYRRRRKA</sequence>
<feature type="region of interest" description="Disordered" evidence="6">
    <location>
        <begin position="68"/>
        <end position="94"/>
    </location>
</feature>
<comment type="caution">
    <text evidence="8">The sequence shown here is derived from an EMBL/GenBank/DDBJ whole genome shotgun (WGS) entry which is preliminary data.</text>
</comment>
<evidence type="ECO:0000256" key="4">
    <source>
        <dbReference type="ARBA" id="ARBA00022801"/>
    </source>
</evidence>
<dbReference type="EMBL" id="JANCYW010000016">
    <property type="protein sequence ID" value="KAK4538117.1"/>
    <property type="molecule type" value="Genomic_DNA"/>
</dbReference>
<evidence type="ECO:0000259" key="7">
    <source>
        <dbReference type="PROSITE" id="PS50235"/>
    </source>
</evidence>
<dbReference type="GO" id="GO:0016579">
    <property type="term" value="P:protein deubiquitination"/>
    <property type="evidence" value="ECO:0007669"/>
    <property type="project" value="InterPro"/>
</dbReference>
<dbReference type="PROSITE" id="PS50235">
    <property type="entry name" value="USP_3"/>
    <property type="match status" value="1"/>
</dbReference>
<organism evidence="8 9">
    <name type="scientific">Cyanidium caldarium</name>
    <name type="common">Red alga</name>
    <dbReference type="NCBI Taxonomy" id="2771"/>
    <lineage>
        <taxon>Eukaryota</taxon>
        <taxon>Rhodophyta</taxon>
        <taxon>Bangiophyceae</taxon>
        <taxon>Cyanidiales</taxon>
        <taxon>Cyanidiaceae</taxon>
        <taxon>Cyanidium</taxon>
    </lineage>
</organism>
<protein>
    <recommendedName>
        <fullName evidence="5">Ubiquitin carboxyl-terminal hydrolase</fullName>
        <ecNumber evidence="5">3.4.19.12</ecNumber>
    </recommendedName>
</protein>
<keyword evidence="3 5" id="KW-0645">Protease</keyword>
<dbReference type="PANTHER" id="PTHR24006">
    <property type="entry name" value="UBIQUITIN CARBOXYL-TERMINAL HYDROLASE"/>
    <property type="match status" value="1"/>
</dbReference>
<name>A0AAV9J0M4_CYACA</name>
<evidence type="ECO:0000256" key="1">
    <source>
        <dbReference type="ARBA" id="ARBA00000707"/>
    </source>
</evidence>
<proteinExistence type="inferred from homology"/>
<evidence type="ECO:0000256" key="6">
    <source>
        <dbReference type="SAM" id="MobiDB-lite"/>
    </source>
</evidence>
<evidence type="ECO:0000313" key="8">
    <source>
        <dbReference type="EMBL" id="KAK4538117.1"/>
    </source>
</evidence>
<gene>
    <name evidence="8" type="ORF">CDCA_CDCA16G4142</name>
</gene>
<dbReference type="InterPro" id="IPR038765">
    <property type="entry name" value="Papain-like_cys_pep_sf"/>
</dbReference>
<dbReference type="Pfam" id="PF00443">
    <property type="entry name" value="UCH"/>
    <property type="match status" value="1"/>
</dbReference>
<feature type="compositionally biased region" description="Low complexity" evidence="6">
    <location>
        <begin position="132"/>
        <end position="169"/>
    </location>
</feature>
<accession>A0AAV9J0M4</accession>
<keyword evidence="5" id="KW-0833">Ubl conjugation pathway</keyword>
<dbReference type="GO" id="GO:0005634">
    <property type="term" value="C:nucleus"/>
    <property type="evidence" value="ECO:0007669"/>
    <property type="project" value="TreeGrafter"/>
</dbReference>
<evidence type="ECO:0000256" key="3">
    <source>
        <dbReference type="ARBA" id="ARBA00022670"/>
    </source>
</evidence>
<dbReference type="EC" id="3.4.19.12" evidence="5"/>
<dbReference type="InterPro" id="IPR018200">
    <property type="entry name" value="USP_CS"/>
</dbReference>
<keyword evidence="9" id="KW-1185">Reference proteome</keyword>
<dbReference type="Proteomes" id="UP001301350">
    <property type="component" value="Unassembled WGS sequence"/>
</dbReference>
<keyword evidence="4 5" id="KW-0378">Hydrolase</keyword>
<dbReference type="GO" id="GO:0005829">
    <property type="term" value="C:cytosol"/>
    <property type="evidence" value="ECO:0007669"/>
    <property type="project" value="TreeGrafter"/>
</dbReference>
<dbReference type="InterPro" id="IPR050164">
    <property type="entry name" value="Peptidase_C19"/>
</dbReference>
<evidence type="ECO:0000256" key="2">
    <source>
        <dbReference type="ARBA" id="ARBA00009085"/>
    </source>
</evidence>
<dbReference type="PROSITE" id="PS00973">
    <property type="entry name" value="USP_2"/>
    <property type="match status" value="1"/>
</dbReference>
<evidence type="ECO:0000256" key="5">
    <source>
        <dbReference type="RuleBase" id="RU366025"/>
    </source>
</evidence>
<dbReference type="Gene3D" id="3.90.70.10">
    <property type="entry name" value="Cysteine proteinases"/>
    <property type="match status" value="1"/>
</dbReference>
<dbReference type="PANTHER" id="PTHR24006:SF733">
    <property type="entry name" value="RE52890P"/>
    <property type="match status" value="1"/>
</dbReference>
<feature type="domain" description="USP" evidence="7">
    <location>
        <begin position="28"/>
        <end position="451"/>
    </location>
</feature>
<dbReference type="PROSITE" id="PS00972">
    <property type="entry name" value="USP_1"/>
    <property type="match status" value="1"/>
</dbReference>
<dbReference type="InterPro" id="IPR028889">
    <property type="entry name" value="USP"/>
</dbReference>
<dbReference type="AlphaFoldDB" id="A0AAV9J0M4"/>
<dbReference type="SUPFAM" id="SSF54001">
    <property type="entry name" value="Cysteine proteinases"/>
    <property type="match status" value="1"/>
</dbReference>
<dbReference type="InterPro" id="IPR001394">
    <property type="entry name" value="Peptidase_C19_UCH"/>
</dbReference>
<reference evidence="8 9" key="1">
    <citation type="submission" date="2022-07" db="EMBL/GenBank/DDBJ databases">
        <title>Genome-wide signatures of adaptation to extreme environments.</title>
        <authorList>
            <person name="Cho C.H."/>
            <person name="Yoon H.S."/>
        </authorList>
    </citation>
    <scope>NUCLEOTIDE SEQUENCE [LARGE SCALE GENOMIC DNA]</scope>
    <source>
        <strain evidence="8 9">DBV 063 E5</strain>
    </source>
</reference>
<keyword evidence="5" id="KW-0788">Thiol protease</keyword>
<comment type="similarity">
    <text evidence="2 5">Belongs to the peptidase C19 family.</text>
</comment>
<evidence type="ECO:0000313" key="9">
    <source>
        <dbReference type="Proteomes" id="UP001301350"/>
    </source>
</evidence>
<feature type="region of interest" description="Disordered" evidence="6">
    <location>
        <begin position="125"/>
        <end position="176"/>
    </location>
</feature>